<dbReference type="RefSeq" id="WP_255037816.1">
    <property type="nucleotide sequence ID" value="NZ_RJUF01000056.1"/>
</dbReference>
<evidence type="ECO:0000313" key="1">
    <source>
        <dbReference type="EMBL" id="MCP9764056.1"/>
    </source>
</evidence>
<dbReference type="EMBL" id="RJUF01000056">
    <property type="protein sequence ID" value="MCP9764056.1"/>
    <property type="molecule type" value="Genomic_DNA"/>
</dbReference>
<sequence length="276" mass="31859">MIQQNFLQLALEELNKRYPADAEYDFLVDKATQENEIENLKKTVKYEQFFFVLNLPERKIEHAHGIGEWLGYADVNFALFDYFRIIHPRHLASLNMSAQSAFATANSDAFKLKFMGQKIVIQIPLLHANGKYILTKRTLYPFQIDKKTGIVTSYLNHYVVLKEYQDLDALDLRVGNEAELVTKAENKALKTNQKKLLDATNKPFSFNTNEIKILELIAAKPDITQKEISKTLDIKLETLQKTTNRRIIAKAREHFDIEAFSSMKEVALFLKKEGVI</sequence>
<organism evidence="1 2">
    <name type="scientific">Lacihabitans soyangensis</name>
    <dbReference type="NCBI Taxonomy" id="869394"/>
    <lineage>
        <taxon>Bacteria</taxon>
        <taxon>Pseudomonadati</taxon>
        <taxon>Bacteroidota</taxon>
        <taxon>Cytophagia</taxon>
        <taxon>Cytophagales</taxon>
        <taxon>Leadbetterellaceae</taxon>
        <taxon>Lacihabitans</taxon>
    </lineage>
</organism>
<dbReference type="Pfam" id="PF13412">
    <property type="entry name" value="HTH_24"/>
    <property type="match status" value="1"/>
</dbReference>
<proteinExistence type="predicted"/>
<reference evidence="1 2" key="1">
    <citation type="submission" date="2018-11" db="EMBL/GenBank/DDBJ databases">
        <title>Novel bacteria species description.</title>
        <authorList>
            <person name="Han J.-H."/>
        </authorList>
    </citation>
    <scope>NUCLEOTIDE SEQUENCE [LARGE SCALE GENOMIC DNA]</scope>
    <source>
        <strain evidence="1 2">KCTC23259</strain>
    </source>
</reference>
<protein>
    <submittedName>
        <fullName evidence="1">Winged helix-turn-helix domain-containing protein</fullName>
    </submittedName>
</protein>
<dbReference type="Proteomes" id="UP001204144">
    <property type="component" value="Unassembled WGS sequence"/>
</dbReference>
<comment type="caution">
    <text evidence="1">The sequence shown here is derived from an EMBL/GenBank/DDBJ whole genome shotgun (WGS) entry which is preliminary data.</text>
</comment>
<dbReference type="AlphaFoldDB" id="A0AAE3H4V1"/>
<keyword evidence="2" id="KW-1185">Reference proteome</keyword>
<name>A0AAE3H4V1_9BACT</name>
<evidence type="ECO:0000313" key="2">
    <source>
        <dbReference type="Proteomes" id="UP001204144"/>
    </source>
</evidence>
<gene>
    <name evidence="1" type="ORF">EGI31_13955</name>
</gene>
<accession>A0AAE3H4V1</accession>